<dbReference type="Proteomes" id="UP000693981">
    <property type="component" value="Unassembled WGS sequence"/>
</dbReference>
<dbReference type="AlphaFoldDB" id="A0A8T1WQ22"/>
<dbReference type="InterPro" id="IPR000569">
    <property type="entry name" value="HECT_dom"/>
</dbReference>
<name>A0A8T1WQ22_9STRA</name>
<dbReference type="EMBL" id="JAGDFL010000260">
    <property type="protein sequence ID" value="KAG7394634.1"/>
    <property type="molecule type" value="Genomic_DNA"/>
</dbReference>
<dbReference type="SMART" id="SM00119">
    <property type="entry name" value="HECTc"/>
    <property type="match status" value="1"/>
</dbReference>
<dbReference type="Pfam" id="PF00632">
    <property type="entry name" value="HECT"/>
    <property type="match status" value="1"/>
</dbReference>
<protein>
    <recommendedName>
        <fullName evidence="6">HECT E3 ubiquitin ligase</fullName>
    </recommendedName>
</protein>
<gene>
    <name evidence="4" type="ORF">PHYBOEH_004944</name>
</gene>
<comment type="caution">
    <text evidence="4">The sequence shown here is derived from an EMBL/GenBank/DDBJ whole genome shotgun (WGS) entry which is preliminary data.</text>
</comment>
<dbReference type="OrthoDB" id="8068875at2759"/>
<sequence length="818" mass="89666">MAVTRHLSGEERKFLLDYRADDKENAATRDQLVAEGLGIPPGEVYSCRFEHTPALMMTMRDQVKAEIVYFEVTVNEWSSGNVGGSLALGFSPPSFPLEGVVVGGTADDSRSYAFTPVNGQVLCAGDTIVDRWRWIEPAGAISSGDVFGCGLRLDTQELFFCKNGQLLGTAFSSITRPKELHPTISFNSDCKLLVNLGATGTGTATHANFTFRFHSLDCDNLMSAFEWFEPLSQVYGVMKALMDPSRQDEIDAGDIAKEENSEAALTAPLPDEFMLSADNFLSDISEDRDSIDLIGGHRVEDGGLDSGLPRTGSGLASGEDSYYSEEEEDGLTSLAFIDFSAQDERSLLARGARALRGVVFQHVKLAWWLGVLKEQQAPAAARPEIEVDRHRAHDALELSELGDPRASDAGERDSVFAQTFEQLHGLQPALLRGAERAFKCQFVGEFGDDFGGLYRECLAQLSSELQTHTPLLPVLRPCPNALNKTGENHEMFVPNSHLRSHPRRVQMAEFLGKLAGVAVRTKTPLDLNLPPVVWKLLVGQQVLRHDIEAIHKGCFQVVDTIANLAAHGITEAMFDEIVDANFTVLSSTREIVELVPGGSHLHVTWEDRDDYARAVETYRLTEYAPVCRDVSRGLATILPAPTLGLFSWHELRTLVCGKASVDVDLLRRRTIYGDGCQATDPHISYFWDVLAAFSDEQKSSFLRFVWGRSRLPTHAADFTQDFKISGLPKAAGRADMYLPIAHTCFFSIDLPAYSSREVMHDKLMYAIIHCQSIDADNTTVAQRAGQGINWTNTASTATAASTAATAAVSSVIAGMTTE</sequence>
<keyword evidence="1" id="KW-0833">Ubl conjugation pathway</keyword>
<dbReference type="PANTHER" id="PTHR46654:SF1">
    <property type="entry name" value="E3 UBIQUITIN-PROTEIN LIGASE HECTD3"/>
    <property type="match status" value="1"/>
</dbReference>
<feature type="active site" description="Glycyl thioester intermediate" evidence="1">
    <location>
        <position position="744"/>
    </location>
</feature>
<dbReference type="Pfam" id="PF00622">
    <property type="entry name" value="SPRY"/>
    <property type="match status" value="1"/>
</dbReference>
<evidence type="ECO:0008006" key="6">
    <source>
        <dbReference type="Google" id="ProtNLM"/>
    </source>
</evidence>
<accession>A0A8T1WQ22</accession>
<organism evidence="4 5">
    <name type="scientific">Phytophthora boehmeriae</name>
    <dbReference type="NCBI Taxonomy" id="109152"/>
    <lineage>
        <taxon>Eukaryota</taxon>
        <taxon>Sar</taxon>
        <taxon>Stramenopiles</taxon>
        <taxon>Oomycota</taxon>
        <taxon>Peronosporomycetes</taxon>
        <taxon>Peronosporales</taxon>
        <taxon>Peronosporaceae</taxon>
        <taxon>Phytophthora</taxon>
    </lineage>
</organism>
<evidence type="ECO:0000256" key="1">
    <source>
        <dbReference type="PROSITE-ProRule" id="PRU00104"/>
    </source>
</evidence>
<feature type="domain" description="HECT" evidence="3">
    <location>
        <begin position="427"/>
        <end position="781"/>
    </location>
</feature>
<dbReference type="PANTHER" id="PTHR46654">
    <property type="entry name" value="E3 UBIQUITIN-PROTEIN LIGASE HECTD3"/>
    <property type="match status" value="1"/>
</dbReference>
<keyword evidence="5" id="KW-1185">Reference proteome</keyword>
<dbReference type="SMART" id="SM00449">
    <property type="entry name" value="SPRY"/>
    <property type="match status" value="1"/>
</dbReference>
<evidence type="ECO:0000313" key="5">
    <source>
        <dbReference type="Proteomes" id="UP000693981"/>
    </source>
</evidence>
<dbReference type="InterPro" id="IPR001870">
    <property type="entry name" value="B30.2/SPRY"/>
</dbReference>
<dbReference type="PROSITE" id="PS50237">
    <property type="entry name" value="HECT"/>
    <property type="match status" value="1"/>
</dbReference>
<dbReference type="PROSITE" id="PS50188">
    <property type="entry name" value="B302_SPRY"/>
    <property type="match status" value="1"/>
</dbReference>
<reference evidence="4" key="1">
    <citation type="submission" date="2021-02" db="EMBL/GenBank/DDBJ databases">
        <authorList>
            <person name="Palmer J.M."/>
        </authorList>
    </citation>
    <scope>NUCLEOTIDE SEQUENCE</scope>
    <source>
        <strain evidence="4">SCRP23</strain>
    </source>
</reference>
<dbReference type="InterPro" id="IPR044736">
    <property type="entry name" value="Gid1/RanBPM/SPLA_SPRY"/>
</dbReference>
<evidence type="ECO:0000313" key="4">
    <source>
        <dbReference type="EMBL" id="KAG7394634.1"/>
    </source>
</evidence>
<dbReference type="InterPro" id="IPR003877">
    <property type="entry name" value="SPRY_dom"/>
</dbReference>
<dbReference type="InterPro" id="IPR042469">
    <property type="entry name" value="HECTD3"/>
</dbReference>
<evidence type="ECO:0000259" key="2">
    <source>
        <dbReference type="PROSITE" id="PS50188"/>
    </source>
</evidence>
<evidence type="ECO:0000259" key="3">
    <source>
        <dbReference type="PROSITE" id="PS50237"/>
    </source>
</evidence>
<proteinExistence type="predicted"/>
<feature type="domain" description="B30.2/SPRY" evidence="2">
    <location>
        <begin position="1"/>
        <end position="201"/>
    </location>
</feature>
<dbReference type="GO" id="GO:0004842">
    <property type="term" value="F:ubiquitin-protein transferase activity"/>
    <property type="evidence" value="ECO:0007669"/>
    <property type="project" value="InterPro"/>
</dbReference>
<dbReference type="CDD" id="cd12885">
    <property type="entry name" value="SPRY_RanBP_like"/>
    <property type="match status" value="1"/>
</dbReference>